<dbReference type="GeneTree" id="ENSGT00940000157259"/>
<keyword evidence="9" id="KW-0418">Kinase</keyword>
<evidence type="ECO:0000256" key="12">
    <source>
        <dbReference type="ARBA" id="ARBA00047899"/>
    </source>
</evidence>
<dbReference type="PANTHER" id="PTHR24346">
    <property type="entry name" value="MAP/MICROTUBULE AFFINITY-REGULATING KINASE"/>
    <property type="match status" value="1"/>
</dbReference>
<evidence type="ECO:0000313" key="17">
    <source>
        <dbReference type="Ensembl" id="ENSCSAVP00000007725.1"/>
    </source>
</evidence>
<evidence type="ECO:0000256" key="3">
    <source>
        <dbReference type="ARBA" id="ARBA00012513"/>
    </source>
</evidence>
<evidence type="ECO:0000256" key="11">
    <source>
        <dbReference type="ARBA" id="ARBA00022842"/>
    </source>
</evidence>
<name>H2YQW5_CIOSA</name>
<dbReference type="Gene3D" id="1.10.510.10">
    <property type="entry name" value="Transferase(Phosphotransferase) domain 1"/>
    <property type="match status" value="1"/>
</dbReference>
<reference evidence="18" key="1">
    <citation type="submission" date="2003-08" db="EMBL/GenBank/DDBJ databases">
        <authorList>
            <person name="Birren B."/>
            <person name="Nusbaum C."/>
            <person name="Abebe A."/>
            <person name="Abouelleil A."/>
            <person name="Adekoya E."/>
            <person name="Ait-zahra M."/>
            <person name="Allen N."/>
            <person name="Allen T."/>
            <person name="An P."/>
            <person name="Anderson M."/>
            <person name="Anderson S."/>
            <person name="Arachchi H."/>
            <person name="Armbruster J."/>
            <person name="Bachantsang P."/>
            <person name="Baldwin J."/>
            <person name="Barry A."/>
            <person name="Bayul T."/>
            <person name="Blitshsteyn B."/>
            <person name="Bloom T."/>
            <person name="Blye J."/>
            <person name="Boguslavskiy L."/>
            <person name="Borowsky M."/>
            <person name="Boukhgalter B."/>
            <person name="Brunache A."/>
            <person name="Butler J."/>
            <person name="Calixte N."/>
            <person name="Calvo S."/>
            <person name="Camarata J."/>
            <person name="Campo K."/>
            <person name="Chang J."/>
            <person name="Cheshatsang Y."/>
            <person name="Citroen M."/>
            <person name="Collymore A."/>
            <person name="Considine T."/>
            <person name="Cook A."/>
            <person name="Cooke P."/>
            <person name="Corum B."/>
            <person name="Cuomo C."/>
            <person name="David R."/>
            <person name="Dawoe T."/>
            <person name="Degray S."/>
            <person name="Dodge S."/>
            <person name="Dooley K."/>
            <person name="Dorje P."/>
            <person name="Dorjee K."/>
            <person name="Dorris L."/>
            <person name="Duffey N."/>
            <person name="Dupes A."/>
            <person name="Elkins T."/>
            <person name="Engels R."/>
            <person name="Erickson J."/>
            <person name="Farina A."/>
            <person name="Faro S."/>
            <person name="Ferreira P."/>
            <person name="Fischer H."/>
            <person name="Fitzgerald M."/>
            <person name="Foley K."/>
            <person name="Gage D."/>
            <person name="Galagan J."/>
            <person name="Gearin G."/>
            <person name="Gnerre S."/>
            <person name="Gnirke A."/>
            <person name="Goyette A."/>
            <person name="Graham J."/>
            <person name="Grandbois E."/>
            <person name="Gyaltsen K."/>
            <person name="Hafez N."/>
            <person name="Hagopian D."/>
            <person name="Hagos B."/>
            <person name="Hall J."/>
            <person name="Hatcher B."/>
            <person name="Heller A."/>
            <person name="Higgins H."/>
            <person name="Honan T."/>
            <person name="Horn A."/>
            <person name="Houde N."/>
            <person name="Hughes L."/>
            <person name="Hulme W."/>
            <person name="Husby E."/>
            <person name="Iliev I."/>
            <person name="Jaffe D."/>
            <person name="Jones C."/>
            <person name="Kamal M."/>
            <person name="Kamat A."/>
            <person name="Kamvysselis M."/>
            <person name="Karlsson E."/>
            <person name="Kells C."/>
            <person name="Kieu A."/>
            <person name="Kisner P."/>
            <person name="Kodira C."/>
            <person name="Kulbokas E."/>
            <person name="Labutti K."/>
            <person name="Lama D."/>
            <person name="Landers T."/>
            <person name="Leger J."/>
            <person name="Levine S."/>
            <person name="Lewis D."/>
            <person name="Lewis T."/>
            <person name="Lindblad-toh K."/>
            <person name="Liu X."/>
            <person name="Lokyitsang T."/>
            <person name="Lokyitsang Y."/>
            <person name="Lucien O."/>
            <person name="Lui A."/>
            <person name="Ma L.J."/>
            <person name="Mabbitt R."/>
            <person name="Macdonald J."/>
            <person name="Maclean C."/>
            <person name="Major J."/>
            <person name="Manning J."/>
            <person name="Marabella R."/>
            <person name="Maru K."/>
            <person name="Matthews C."/>
            <person name="Mauceli E."/>
            <person name="Mccarthy M."/>
            <person name="Mcdonough S."/>
            <person name="Mcghee T."/>
            <person name="Meldrim J."/>
            <person name="Meneus L."/>
            <person name="Mesirov J."/>
            <person name="Mihalev A."/>
            <person name="Mihova T."/>
            <person name="Mikkelsen T."/>
            <person name="Mlenga V."/>
            <person name="Moru K."/>
            <person name="Mozes J."/>
            <person name="Mulrain L."/>
            <person name="Munson G."/>
            <person name="Naylor J."/>
            <person name="Newes C."/>
            <person name="Nguyen C."/>
            <person name="Nguyen N."/>
            <person name="Nguyen T."/>
            <person name="Nicol R."/>
            <person name="Nielsen C."/>
            <person name="Nizzari M."/>
            <person name="Norbu C."/>
            <person name="Norbu N."/>
            <person name="O'donnell P."/>
            <person name="Okoawo O."/>
            <person name="O'leary S."/>
            <person name="Omotosho B."/>
            <person name="O'neill K."/>
            <person name="Osman S."/>
            <person name="Parker S."/>
            <person name="Perrin D."/>
            <person name="Phunkhang P."/>
            <person name="Piqani B."/>
            <person name="Purcell S."/>
            <person name="Rachupka T."/>
            <person name="Ramasamy U."/>
            <person name="Rameau R."/>
            <person name="Ray V."/>
            <person name="Raymond C."/>
            <person name="Retta R."/>
            <person name="Richardson S."/>
            <person name="Rise C."/>
            <person name="Rodriguez J."/>
            <person name="Rogers J."/>
            <person name="Rogov P."/>
            <person name="Rutman M."/>
            <person name="Schupbach R."/>
            <person name="Seaman C."/>
            <person name="Settipalli S."/>
            <person name="Sharpe T."/>
            <person name="Sheridan J."/>
            <person name="Sherpa N."/>
            <person name="Shi J."/>
            <person name="Smirnov S."/>
            <person name="Smith C."/>
            <person name="Sougnez C."/>
            <person name="Spencer B."/>
            <person name="Stalker J."/>
            <person name="Stange-thomann N."/>
            <person name="Stavropoulos S."/>
            <person name="Stetson K."/>
            <person name="Stone C."/>
            <person name="Stone S."/>
            <person name="Stubbs M."/>
            <person name="Talamas J."/>
            <person name="Tchuinga P."/>
            <person name="Tenzing P."/>
            <person name="Tesfaye S."/>
            <person name="Theodore J."/>
            <person name="Thoulutsang Y."/>
            <person name="Topham K."/>
            <person name="Towey S."/>
            <person name="Tsamla T."/>
            <person name="Tsomo N."/>
            <person name="Vallee D."/>
            <person name="Vassiliev H."/>
            <person name="Venkataraman V."/>
            <person name="Vinson J."/>
            <person name="Vo A."/>
            <person name="Wade C."/>
            <person name="Wang S."/>
            <person name="Wangchuk T."/>
            <person name="Wangdi T."/>
            <person name="Whittaker C."/>
            <person name="Wilkinson J."/>
            <person name="Wu Y."/>
            <person name="Wyman D."/>
            <person name="Yadav S."/>
            <person name="Yang S."/>
            <person name="Yang X."/>
            <person name="Yeager S."/>
            <person name="Yee E."/>
            <person name="Young G."/>
            <person name="Zainoun J."/>
            <person name="Zembeck L."/>
            <person name="Zimmer A."/>
            <person name="Zody M."/>
            <person name="Lander E."/>
        </authorList>
    </citation>
    <scope>NUCLEOTIDE SEQUENCE [LARGE SCALE GENOMIC DNA]</scope>
</reference>
<keyword evidence="10" id="KW-0067">ATP-binding</keyword>
<feature type="domain" description="Protein kinase" evidence="15">
    <location>
        <begin position="1"/>
        <end position="201"/>
    </location>
</feature>
<evidence type="ECO:0000256" key="2">
    <source>
        <dbReference type="ARBA" id="ARBA00006234"/>
    </source>
</evidence>
<evidence type="ECO:0000259" key="15">
    <source>
        <dbReference type="PROSITE" id="PS50011"/>
    </source>
</evidence>
<reference evidence="17" key="2">
    <citation type="submission" date="2025-08" db="UniProtKB">
        <authorList>
            <consortium name="Ensembl"/>
        </authorList>
    </citation>
    <scope>IDENTIFICATION</scope>
</reference>
<keyword evidence="4" id="KW-0723">Serine/threonine-protein kinase</keyword>
<keyword evidence="11" id="KW-0460">Magnesium</keyword>
<dbReference type="CDD" id="cd14338">
    <property type="entry name" value="UBA_SIK"/>
    <property type="match status" value="1"/>
</dbReference>
<evidence type="ECO:0000256" key="1">
    <source>
        <dbReference type="ARBA" id="ARBA00001946"/>
    </source>
</evidence>
<feature type="domain" description="UBA" evidence="16">
    <location>
        <begin position="227"/>
        <end position="267"/>
    </location>
</feature>
<evidence type="ECO:0000256" key="9">
    <source>
        <dbReference type="ARBA" id="ARBA00022777"/>
    </source>
</evidence>
<comment type="cofactor">
    <cofactor evidence="1">
        <name>Mg(2+)</name>
        <dbReference type="ChEBI" id="CHEBI:18420"/>
    </cofactor>
</comment>
<dbReference type="InterPro" id="IPR000719">
    <property type="entry name" value="Prot_kinase_dom"/>
</dbReference>
<keyword evidence="5" id="KW-0597">Phosphoprotein</keyword>
<dbReference type="PROSITE" id="PS50011">
    <property type="entry name" value="PROTEIN_KINASE_DOM"/>
    <property type="match status" value="1"/>
</dbReference>
<comment type="catalytic activity">
    <reaction evidence="12">
        <text>L-threonyl-[protein] + ATP = O-phospho-L-threonyl-[protein] + ADP + H(+)</text>
        <dbReference type="Rhea" id="RHEA:46608"/>
        <dbReference type="Rhea" id="RHEA-COMP:11060"/>
        <dbReference type="Rhea" id="RHEA-COMP:11605"/>
        <dbReference type="ChEBI" id="CHEBI:15378"/>
        <dbReference type="ChEBI" id="CHEBI:30013"/>
        <dbReference type="ChEBI" id="CHEBI:30616"/>
        <dbReference type="ChEBI" id="CHEBI:61977"/>
        <dbReference type="ChEBI" id="CHEBI:456216"/>
        <dbReference type="EC" id="2.7.11.1"/>
    </reaction>
</comment>
<keyword evidence="7" id="KW-0479">Metal-binding</keyword>
<feature type="region of interest" description="Disordered" evidence="14">
    <location>
        <begin position="450"/>
        <end position="483"/>
    </location>
</feature>
<evidence type="ECO:0000256" key="14">
    <source>
        <dbReference type="SAM" id="MobiDB-lite"/>
    </source>
</evidence>
<dbReference type="PROSITE" id="PS50030">
    <property type="entry name" value="UBA"/>
    <property type="match status" value="1"/>
</dbReference>
<dbReference type="GO" id="GO:0005737">
    <property type="term" value="C:cytoplasm"/>
    <property type="evidence" value="ECO:0007669"/>
    <property type="project" value="TreeGrafter"/>
</dbReference>
<dbReference type="HOGENOM" id="CLU_021443_1_0_1"/>
<dbReference type="SUPFAM" id="SSF56112">
    <property type="entry name" value="Protein kinase-like (PK-like)"/>
    <property type="match status" value="1"/>
</dbReference>
<evidence type="ECO:0000259" key="16">
    <source>
        <dbReference type="PROSITE" id="PS50030"/>
    </source>
</evidence>
<comment type="catalytic activity">
    <reaction evidence="13">
        <text>L-seryl-[protein] + ATP = O-phospho-L-seryl-[protein] + ADP + H(+)</text>
        <dbReference type="Rhea" id="RHEA:17989"/>
        <dbReference type="Rhea" id="RHEA-COMP:9863"/>
        <dbReference type="Rhea" id="RHEA-COMP:11604"/>
        <dbReference type="ChEBI" id="CHEBI:15378"/>
        <dbReference type="ChEBI" id="CHEBI:29999"/>
        <dbReference type="ChEBI" id="CHEBI:30616"/>
        <dbReference type="ChEBI" id="CHEBI:83421"/>
        <dbReference type="ChEBI" id="CHEBI:456216"/>
        <dbReference type="EC" id="2.7.11.1"/>
    </reaction>
</comment>
<evidence type="ECO:0000256" key="8">
    <source>
        <dbReference type="ARBA" id="ARBA00022741"/>
    </source>
</evidence>
<dbReference type="GO" id="GO:0005524">
    <property type="term" value="F:ATP binding"/>
    <property type="evidence" value="ECO:0007669"/>
    <property type="project" value="UniProtKB-KW"/>
</dbReference>
<dbReference type="STRING" id="51511.ENSCSAVP00000007725"/>
<dbReference type="AlphaFoldDB" id="H2YQW5"/>
<dbReference type="InterPro" id="IPR015940">
    <property type="entry name" value="UBA"/>
</dbReference>
<keyword evidence="6" id="KW-0808">Transferase</keyword>
<reference evidence="17" key="3">
    <citation type="submission" date="2025-09" db="UniProtKB">
        <authorList>
            <consortium name="Ensembl"/>
        </authorList>
    </citation>
    <scope>IDENTIFICATION</scope>
</reference>
<evidence type="ECO:0000256" key="13">
    <source>
        <dbReference type="ARBA" id="ARBA00048679"/>
    </source>
</evidence>
<evidence type="ECO:0000256" key="7">
    <source>
        <dbReference type="ARBA" id="ARBA00022723"/>
    </source>
</evidence>
<dbReference type="GO" id="GO:0035556">
    <property type="term" value="P:intracellular signal transduction"/>
    <property type="evidence" value="ECO:0007669"/>
    <property type="project" value="TreeGrafter"/>
</dbReference>
<evidence type="ECO:0000256" key="10">
    <source>
        <dbReference type="ARBA" id="ARBA00022840"/>
    </source>
</evidence>
<evidence type="ECO:0000256" key="5">
    <source>
        <dbReference type="ARBA" id="ARBA00022553"/>
    </source>
</evidence>
<dbReference type="eggNOG" id="KOG0586">
    <property type="taxonomic scope" value="Eukaryota"/>
</dbReference>
<feature type="compositionally biased region" description="Acidic residues" evidence="14">
    <location>
        <begin position="470"/>
        <end position="483"/>
    </location>
</feature>
<proteinExistence type="inferred from homology"/>
<dbReference type="Pfam" id="PF23312">
    <property type="entry name" value="UBA_SIK3"/>
    <property type="match status" value="1"/>
</dbReference>
<dbReference type="InterPro" id="IPR008271">
    <property type="entry name" value="Ser/Thr_kinase_AS"/>
</dbReference>
<dbReference type="InParanoid" id="H2YQW5"/>
<dbReference type="GO" id="GO:0000226">
    <property type="term" value="P:microtubule cytoskeleton organization"/>
    <property type="evidence" value="ECO:0007669"/>
    <property type="project" value="TreeGrafter"/>
</dbReference>
<keyword evidence="18" id="KW-1185">Reference proteome</keyword>
<evidence type="ECO:0000256" key="6">
    <source>
        <dbReference type="ARBA" id="ARBA00022679"/>
    </source>
</evidence>
<dbReference type="InterPro" id="IPR057380">
    <property type="entry name" value="UBA_SIK1/2/3"/>
</dbReference>
<dbReference type="GO" id="GO:0046872">
    <property type="term" value="F:metal ion binding"/>
    <property type="evidence" value="ECO:0007669"/>
    <property type="project" value="UniProtKB-KW"/>
</dbReference>
<feature type="compositionally biased region" description="Polar residues" evidence="14">
    <location>
        <begin position="451"/>
        <end position="462"/>
    </location>
</feature>
<dbReference type="FunFam" id="1.10.510.10:FF:000156">
    <property type="entry name" value="Serine/threonine-protein kinase SIK3 homolog"/>
    <property type="match status" value="1"/>
</dbReference>
<protein>
    <recommendedName>
        <fullName evidence="3">non-specific serine/threonine protein kinase</fullName>
        <ecNumber evidence="3">2.7.11.1</ecNumber>
    </recommendedName>
</protein>
<dbReference type="PANTHER" id="PTHR24346:SF42">
    <property type="entry name" value="SERINE_THREONINE-PROTEIN KINASE SIK3"/>
    <property type="match status" value="1"/>
</dbReference>
<evidence type="ECO:0000313" key="18">
    <source>
        <dbReference type="Proteomes" id="UP000007875"/>
    </source>
</evidence>
<dbReference type="PROSITE" id="PS00108">
    <property type="entry name" value="PROTEIN_KINASE_ST"/>
    <property type="match status" value="1"/>
</dbReference>
<dbReference type="SMART" id="SM00220">
    <property type="entry name" value="S_TKc"/>
    <property type="match status" value="1"/>
</dbReference>
<evidence type="ECO:0000256" key="4">
    <source>
        <dbReference type="ARBA" id="ARBA00022527"/>
    </source>
</evidence>
<organism evidence="17 18">
    <name type="scientific">Ciona savignyi</name>
    <name type="common">Pacific transparent sea squirt</name>
    <dbReference type="NCBI Taxonomy" id="51511"/>
    <lineage>
        <taxon>Eukaryota</taxon>
        <taxon>Metazoa</taxon>
        <taxon>Chordata</taxon>
        <taxon>Tunicata</taxon>
        <taxon>Ascidiacea</taxon>
        <taxon>Phlebobranchia</taxon>
        <taxon>Cionidae</taxon>
        <taxon>Ciona</taxon>
    </lineage>
</organism>
<dbReference type="GO" id="GO:0050321">
    <property type="term" value="F:tau-protein kinase activity"/>
    <property type="evidence" value="ECO:0007669"/>
    <property type="project" value="TreeGrafter"/>
</dbReference>
<dbReference type="InterPro" id="IPR011009">
    <property type="entry name" value="Kinase-like_dom_sf"/>
</dbReference>
<sequence>MKELRHPHIIKLYQVMHSEKTLYLVTEYASSGEIFDHLVAHGRMAEREARIKFKQIVAAVYYCHSRHVVHRDLKAENLLLDAGKNIKIVDFGFANYFKGEELLKTWCGSPPYAAPELFEGKEYIGPKVDVWSLGVVLYVLVCGSLPFDDSTLQALRQRVLSGKFRIPFYMSSDCEHLVRNMLIVKPSRRYTMRQICSHRWMQTEEDETFKRLVNECTNTEKLNEQEPLNELILNEMVSAGIDKDRVINSITNKEYDNYSAIYYLLLDKWRKHTAARASLLAQMPPLNIIHAPPSLKPTSALETRSKVQLNVPSLQLINENNQVIQEGEVPSDESDAEEPSPEALARYLSMRRHTVGVSDARYQLLTDESPNVGLLQRTPVFHPTLPNPNIPQTQLNNPFMNPQMFQYKEQGLLKPPTLQLTSRDPMGRRASDGGANIHLFLQDRMKLASARGQSQLARQNQAMPPHMVEETDEEEPDPEAVRR</sequence>
<accession>H2YQW5</accession>
<keyword evidence="8" id="KW-0547">Nucleotide-binding</keyword>
<dbReference type="Pfam" id="PF00069">
    <property type="entry name" value="Pkinase"/>
    <property type="match status" value="1"/>
</dbReference>
<comment type="similarity">
    <text evidence="2">Belongs to the protein kinase superfamily. CAMK Ser/Thr protein kinase family. SNF1 subfamily.</text>
</comment>
<dbReference type="EC" id="2.7.11.1" evidence="3"/>
<dbReference type="Proteomes" id="UP000007875">
    <property type="component" value="Unassembled WGS sequence"/>
</dbReference>
<dbReference type="Ensembl" id="ENSCSAVT00000007825.1">
    <property type="protein sequence ID" value="ENSCSAVP00000007725.1"/>
    <property type="gene ID" value="ENSCSAVG00000004617.1"/>
</dbReference>